<sequence length="50" mass="6084">MDVKNVSKFLYKWVKITTDTEVFEGYFTDYADDWEENDDEDIVLLRNEDK</sequence>
<evidence type="ECO:0000313" key="1">
    <source>
        <dbReference type="EMBL" id="GFH40708.1"/>
    </source>
</evidence>
<reference evidence="1 2" key="1">
    <citation type="submission" date="2020-02" db="EMBL/GenBank/DDBJ databases">
        <title>Draft genome sequence of Lactococcus sp. Hs20B0-1.</title>
        <authorList>
            <person name="Noda S."/>
            <person name="Yuki M."/>
            <person name="Ohkuma M."/>
        </authorList>
    </citation>
    <scope>NUCLEOTIDE SEQUENCE [LARGE SCALE GENOMIC DNA]</scope>
    <source>
        <strain evidence="1 2">Hs20B0-1</strain>
    </source>
</reference>
<protein>
    <submittedName>
        <fullName evidence="1">Uncharacterized protein</fullName>
    </submittedName>
</protein>
<keyword evidence="2" id="KW-1185">Reference proteome</keyword>
<dbReference type="RefSeq" id="WP_172356487.1">
    <property type="nucleotide sequence ID" value="NZ_BLLH01000005.1"/>
</dbReference>
<comment type="caution">
    <text evidence="1">The sequence shown here is derived from an EMBL/GenBank/DDBJ whole genome shotgun (WGS) entry which is preliminary data.</text>
</comment>
<name>A0A6A0B8C7_9LACT</name>
<proteinExistence type="predicted"/>
<dbReference type="EMBL" id="BLLH01000005">
    <property type="protein sequence ID" value="GFH40708.1"/>
    <property type="molecule type" value="Genomic_DNA"/>
</dbReference>
<accession>A0A6A0B8C7</accession>
<organism evidence="1 2">
    <name type="scientific">Pseudolactococcus insecticola</name>
    <dbReference type="NCBI Taxonomy" id="2709158"/>
    <lineage>
        <taxon>Bacteria</taxon>
        <taxon>Bacillati</taxon>
        <taxon>Bacillota</taxon>
        <taxon>Bacilli</taxon>
        <taxon>Lactobacillales</taxon>
        <taxon>Streptococcaceae</taxon>
        <taxon>Pseudolactococcus</taxon>
    </lineage>
</organism>
<evidence type="ECO:0000313" key="2">
    <source>
        <dbReference type="Proteomes" id="UP000475928"/>
    </source>
</evidence>
<gene>
    <name evidence="1" type="ORF">Hs20B_11060</name>
</gene>
<dbReference type="AlphaFoldDB" id="A0A6A0B8C7"/>
<dbReference type="Proteomes" id="UP000475928">
    <property type="component" value="Unassembled WGS sequence"/>
</dbReference>